<dbReference type="EMBL" id="JAGMWT010000003">
    <property type="protein sequence ID" value="KAH7131869.1"/>
    <property type="molecule type" value="Genomic_DNA"/>
</dbReference>
<organism evidence="6 7">
    <name type="scientific">Dendryphion nanum</name>
    <dbReference type="NCBI Taxonomy" id="256645"/>
    <lineage>
        <taxon>Eukaryota</taxon>
        <taxon>Fungi</taxon>
        <taxon>Dikarya</taxon>
        <taxon>Ascomycota</taxon>
        <taxon>Pezizomycotina</taxon>
        <taxon>Dothideomycetes</taxon>
        <taxon>Pleosporomycetidae</taxon>
        <taxon>Pleosporales</taxon>
        <taxon>Torulaceae</taxon>
        <taxon>Dendryphion</taxon>
    </lineage>
</organism>
<keyword evidence="7" id="KW-1185">Reference proteome</keyword>
<dbReference type="SUPFAM" id="SSF144083">
    <property type="entry name" value="Magnesium transport protein CorA, transmembrane region"/>
    <property type="match status" value="1"/>
</dbReference>
<proteinExistence type="predicted"/>
<evidence type="ECO:0000256" key="2">
    <source>
        <dbReference type="ARBA" id="ARBA00022692"/>
    </source>
</evidence>
<dbReference type="Proteomes" id="UP000700596">
    <property type="component" value="Unassembled WGS sequence"/>
</dbReference>
<dbReference type="GO" id="GO:0046873">
    <property type="term" value="F:metal ion transmembrane transporter activity"/>
    <property type="evidence" value="ECO:0007669"/>
    <property type="project" value="InterPro"/>
</dbReference>
<dbReference type="GO" id="GO:0016020">
    <property type="term" value="C:membrane"/>
    <property type="evidence" value="ECO:0007669"/>
    <property type="project" value="UniProtKB-SubCell"/>
</dbReference>
<protein>
    <submittedName>
        <fullName evidence="6">Uncharacterized protein</fullName>
    </submittedName>
</protein>
<dbReference type="Gene3D" id="1.20.58.340">
    <property type="entry name" value="Magnesium transport protein CorA, transmembrane region"/>
    <property type="match status" value="1"/>
</dbReference>
<evidence type="ECO:0000313" key="6">
    <source>
        <dbReference type="EMBL" id="KAH7131869.1"/>
    </source>
</evidence>
<accession>A0A9P9IV20</accession>
<feature type="transmembrane region" description="Helical" evidence="5">
    <location>
        <begin position="408"/>
        <end position="428"/>
    </location>
</feature>
<dbReference type="OrthoDB" id="5428055at2759"/>
<evidence type="ECO:0000256" key="4">
    <source>
        <dbReference type="ARBA" id="ARBA00023136"/>
    </source>
</evidence>
<evidence type="ECO:0000256" key="1">
    <source>
        <dbReference type="ARBA" id="ARBA00004141"/>
    </source>
</evidence>
<feature type="transmembrane region" description="Helical" evidence="5">
    <location>
        <begin position="373"/>
        <end position="396"/>
    </location>
</feature>
<evidence type="ECO:0000313" key="7">
    <source>
        <dbReference type="Proteomes" id="UP000700596"/>
    </source>
</evidence>
<evidence type="ECO:0000256" key="5">
    <source>
        <dbReference type="SAM" id="Phobius"/>
    </source>
</evidence>
<keyword evidence="3 5" id="KW-1133">Transmembrane helix</keyword>
<sequence length="498" mass="56758">MSQEIFLFTDGQPVTRHEGSNSAHGSRSQWTNRLAVVQGLNDQLSKELESFLQVKDHEIANFLSSDSKNSTWYLSNEKPATQLQQPQCRVLSTAQLPSQTAALNSLKMRFIQAKRIDFSPKLPHRIGIANLQNPSQLCTRECLPNARTALVIRQFTPMNQGYQINDSTVLFAHNHVSMWFKVRSDGNGWVGIIAFSPPFRKPAKDMYSLDTLPSLCDEYRHKLISTAVYEASSPPFSVISPVFEILAFEWINMYDFLKSDLEAIEFNLETAPRNIAQSEEYFEHLAAYRRRTHCYVQLLQQQLSAIDTFGCPKWNVEEPMQEMRLRQQVLQKDFRALISLLQATFIRINDDIQIILGFQSVYESRESRFSNRIMAVIALIGAIFLPFNCVAAILGIQGDYGPQGHSFWRFWAISIPITIWVLGIYGLWSGLWESGRERKKGCVWEGNHGGRDNVRGMNTGDSMRCGDWVGGGFGLREFCSQRWGFDSGELREGRGLPM</sequence>
<reference evidence="6" key="1">
    <citation type="journal article" date="2021" name="Nat. Commun.">
        <title>Genetic determinants of endophytism in the Arabidopsis root mycobiome.</title>
        <authorList>
            <person name="Mesny F."/>
            <person name="Miyauchi S."/>
            <person name="Thiergart T."/>
            <person name="Pickel B."/>
            <person name="Atanasova L."/>
            <person name="Karlsson M."/>
            <person name="Huettel B."/>
            <person name="Barry K.W."/>
            <person name="Haridas S."/>
            <person name="Chen C."/>
            <person name="Bauer D."/>
            <person name="Andreopoulos W."/>
            <person name="Pangilinan J."/>
            <person name="LaButti K."/>
            <person name="Riley R."/>
            <person name="Lipzen A."/>
            <person name="Clum A."/>
            <person name="Drula E."/>
            <person name="Henrissat B."/>
            <person name="Kohler A."/>
            <person name="Grigoriev I.V."/>
            <person name="Martin F.M."/>
            <person name="Hacquard S."/>
        </authorList>
    </citation>
    <scope>NUCLEOTIDE SEQUENCE</scope>
    <source>
        <strain evidence="6">MPI-CAGE-CH-0243</strain>
    </source>
</reference>
<comment type="caution">
    <text evidence="6">The sequence shown here is derived from an EMBL/GenBank/DDBJ whole genome shotgun (WGS) entry which is preliminary data.</text>
</comment>
<gene>
    <name evidence="6" type="ORF">B0J11DRAFT_565465</name>
</gene>
<keyword evidence="4 5" id="KW-0472">Membrane</keyword>
<dbReference type="AlphaFoldDB" id="A0A9P9IV20"/>
<keyword evidence="2 5" id="KW-0812">Transmembrane</keyword>
<comment type="subcellular location">
    <subcellularLocation>
        <location evidence="1">Membrane</location>
        <topology evidence="1">Multi-pass membrane protein</topology>
    </subcellularLocation>
</comment>
<evidence type="ECO:0000256" key="3">
    <source>
        <dbReference type="ARBA" id="ARBA00022989"/>
    </source>
</evidence>
<name>A0A9P9IV20_9PLEO</name>
<dbReference type="InterPro" id="IPR045863">
    <property type="entry name" value="CorA_TM1_TM2"/>
</dbReference>